<dbReference type="Proteomes" id="UP000243579">
    <property type="component" value="Unassembled WGS sequence"/>
</dbReference>
<protein>
    <submittedName>
        <fullName evidence="1">Uncharacterized protein</fullName>
    </submittedName>
</protein>
<gene>
    <name evidence="1" type="ORF">ACHHYP_20695</name>
</gene>
<comment type="caution">
    <text evidence="1">The sequence shown here is derived from an EMBL/GenBank/DDBJ whole genome shotgun (WGS) entry which is preliminary data.</text>
</comment>
<dbReference type="OrthoDB" id="183542at2759"/>
<organism evidence="1 2">
    <name type="scientific">Achlya hypogyna</name>
    <name type="common">Oomycete</name>
    <name type="synonym">Protoachlya hypogyna</name>
    <dbReference type="NCBI Taxonomy" id="1202772"/>
    <lineage>
        <taxon>Eukaryota</taxon>
        <taxon>Sar</taxon>
        <taxon>Stramenopiles</taxon>
        <taxon>Oomycota</taxon>
        <taxon>Saprolegniomycetes</taxon>
        <taxon>Saprolegniales</taxon>
        <taxon>Achlyaceae</taxon>
        <taxon>Achlya</taxon>
    </lineage>
</organism>
<dbReference type="AlphaFoldDB" id="A0A1V9YEJ2"/>
<name>A0A1V9YEJ2_ACHHY</name>
<dbReference type="EMBL" id="JNBR01001925">
    <property type="protein sequence ID" value="OQR84174.1"/>
    <property type="molecule type" value="Genomic_DNA"/>
</dbReference>
<evidence type="ECO:0000313" key="2">
    <source>
        <dbReference type="Proteomes" id="UP000243579"/>
    </source>
</evidence>
<proteinExistence type="predicted"/>
<reference evidence="1 2" key="1">
    <citation type="journal article" date="2014" name="Genome Biol. Evol.">
        <title>The secreted proteins of Achlya hypogyna and Thraustotheca clavata identify the ancestral oomycete secretome and reveal gene acquisitions by horizontal gene transfer.</title>
        <authorList>
            <person name="Misner I."/>
            <person name="Blouin N."/>
            <person name="Leonard G."/>
            <person name="Richards T.A."/>
            <person name="Lane C.E."/>
        </authorList>
    </citation>
    <scope>NUCLEOTIDE SEQUENCE [LARGE SCALE GENOMIC DNA]</scope>
    <source>
        <strain evidence="1 2">ATCC 48635</strain>
    </source>
</reference>
<sequence>MIAWITADHKRWLRAYAEAKLSGYNSLLRLFQRYAVYNRGTMRLKVAQGEFNEIEANFLRDFWLYVYTVCKMLIYA</sequence>
<keyword evidence="2" id="KW-1185">Reference proteome</keyword>
<evidence type="ECO:0000313" key="1">
    <source>
        <dbReference type="EMBL" id="OQR84174.1"/>
    </source>
</evidence>
<accession>A0A1V9YEJ2</accession>